<dbReference type="PANTHER" id="PTHR32309">
    <property type="entry name" value="TYROSINE-PROTEIN KINASE"/>
    <property type="match status" value="1"/>
</dbReference>
<evidence type="ECO:0000256" key="9">
    <source>
        <dbReference type="SAM" id="Phobius"/>
    </source>
</evidence>
<dbReference type="InterPro" id="IPR050445">
    <property type="entry name" value="Bact_polysacc_biosynth/exp"/>
</dbReference>
<evidence type="ECO:0000256" key="7">
    <source>
        <dbReference type="ARBA" id="ARBA00023136"/>
    </source>
</evidence>
<dbReference type="RefSeq" id="WP_064241945.1">
    <property type="nucleotide sequence ID" value="NZ_LPUX01000055.1"/>
</dbReference>
<evidence type="ECO:0000256" key="8">
    <source>
        <dbReference type="SAM" id="Coils"/>
    </source>
</evidence>
<evidence type="ECO:0000256" key="5">
    <source>
        <dbReference type="ARBA" id="ARBA00022840"/>
    </source>
</evidence>
<evidence type="ECO:0000313" key="11">
    <source>
        <dbReference type="EMBL" id="OAP39807.1"/>
    </source>
</evidence>
<dbReference type="Pfam" id="PF02706">
    <property type="entry name" value="Wzz"/>
    <property type="match status" value="1"/>
</dbReference>
<keyword evidence="5" id="KW-0067">ATP-binding</keyword>
<comment type="caution">
    <text evidence="11">The sequence shown here is derived from an EMBL/GenBank/DDBJ whole genome shotgun (WGS) entry which is preliminary data.</text>
</comment>
<dbReference type="SUPFAM" id="SSF52540">
    <property type="entry name" value="P-loop containing nucleoside triphosphate hydrolases"/>
    <property type="match status" value="1"/>
</dbReference>
<dbReference type="InterPro" id="IPR027417">
    <property type="entry name" value="P-loop_NTPase"/>
</dbReference>
<dbReference type="PANTHER" id="PTHR32309:SF31">
    <property type="entry name" value="CAPSULAR EXOPOLYSACCHARIDE FAMILY"/>
    <property type="match status" value="1"/>
</dbReference>
<protein>
    <recommendedName>
        <fullName evidence="10">Polysaccharide chain length determinant N-terminal domain-containing protein</fullName>
    </recommendedName>
</protein>
<dbReference type="AlphaFoldDB" id="A0A178XX48"/>
<gene>
    <name evidence="11" type="ORF">AU381_09640</name>
</gene>
<keyword evidence="8" id="KW-0175">Coiled coil</keyword>
<dbReference type="EMBL" id="LPUX01000055">
    <property type="protein sequence ID" value="OAP39807.1"/>
    <property type="molecule type" value="Genomic_DNA"/>
</dbReference>
<evidence type="ECO:0000256" key="1">
    <source>
        <dbReference type="ARBA" id="ARBA00004651"/>
    </source>
</evidence>
<dbReference type="GO" id="GO:0005886">
    <property type="term" value="C:plasma membrane"/>
    <property type="evidence" value="ECO:0007669"/>
    <property type="project" value="UniProtKB-SubCell"/>
</dbReference>
<feature type="domain" description="Polysaccharide chain length determinant N-terminal" evidence="10">
    <location>
        <begin position="34"/>
        <end position="122"/>
    </location>
</feature>
<name>A0A178XX48_9HYPH</name>
<reference evidence="11 12" key="1">
    <citation type="journal article" date="2016" name="Int. J. Syst. Evol. Microbiol.">
        <title>Ensifer glycinis sp. nov., an novel rhizobial species associated with Glycine spp.</title>
        <authorList>
            <person name="Yan H."/>
            <person name="Yan J."/>
            <person name="Sui X.H."/>
            <person name="Wang E.T."/>
            <person name="Chen W.X."/>
            <person name="Zhang X.X."/>
            <person name="Chen W.F."/>
        </authorList>
    </citation>
    <scope>NUCLEOTIDE SEQUENCE [LARGE SCALE GENOMIC DNA]</scope>
    <source>
        <strain evidence="11 12">CCBAU 23380</strain>
    </source>
</reference>
<keyword evidence="2" id="KW-1003">Cell membrane</keyword>
<keyword evidence="12" id="KW-1185">Reference proteome</keyword>
<evidence type="ECO:0000256" key="4">
    <source>
        <dbReference type="ARBA" id="ARBA00022741"/>
    </source>
</evidence>
<evidence type="ECO:0000259" key="10">
    <source>
        <dbReference type="Pfam" id="PF02706"/>
    </source>
</evidence>
<accession>A0A178XX48</accession>
<proteinExistence type="predicted"/>
<evidence type="ECO:0000256" key="3">
    <source>
        <dbReference type="ARBA" id="ARBA00022692"/>
    </source>
</evidence>
<keyword evidence="6 9" id="KW-1133">Transmembrane helix</keyword>
<keyword evidence="3 9" id="KW-0812">Transmembrane</keyword>
<dbReference type="InterPro" id="IPR005702">
    <property type="entry name" value="Wzc-like_C"/>
</dbReference>
<dbReference type="CDD" id="cd05387">
    <property type="entry name" value="BY-kinase"/>
    <property type="match status" value="1"/>
</dbReference>
<organism evidence="11 12">
    <name type="scientific">Sinorhizobium glycinis</name>
    <dbReference type="NCBI Taxonomy" id="1472378"/>
    <lineage>
        <taxon>Bacteria</taxon>
        <taxon>Pseudomonadati</taxon>
        <taxon>Pseudomonadota</taxon>
        <taxon>Alphaproteobacteria</taxon>
        <taxon>Hyphomicrobiales</taxon>
        <taxon>Rhizobiaceae</taxon>
        <taxon>Sinorhizobium/Ensifer group</taxon>
        <taxon>Sinorhizobium</taxon>
    </lineage>
</organism>
<dbReference type="Proteomes" id="UP000094025">
    <property type="component" value="Unassembled WGS sequence"/>
</dbReference>
<dbReference type="Gene3D" id="3.40.50.300">
    <property type="entry name" value="P-loop containing nucleotide triphosphate hydrolases"/>
    <property type="match status" value="1"/>
</dbReference>
<feature type="transmembrane region" description="Helical" evidence="9">
    <location>
        <begin position="47"/>
        <end position="66"/>
    </location>
</feature>
<dbReference type="InterPro" id="IPR003856">
    <property type="entry name" value="LPS_length_determ_N"/>
</dbReference>
<evidence type="ECO:0000256" key="2">
    <source>
        <dbReference type="ARBA" id="ARBA00022475"/>
    </source>
</evidence>
<keyword evidence="4" id="KW-0547">Nucleotide-binding</keyword>
<feature type="coiled-coil region" evidence="8">
    <location>
        <begin position="376"/>
        <end position="434"/>
    </location>
</feature>
<keyword evidence="7 9" id="KW-0472">Membrane</keyword>
<evidence type="ECO:0000256" key="6">
    <source>
        <dbReference type="ARBA" id="ARBA00022989"/>
    </source>
</evidence>
<comment type="subcellular location">
    <subcellularLocation>
        <location evidence="1">Cell membrane</location>
        <topology evidence="1">Multi-pass membrane protein</topology>
    </subcellularLocation>
</comment>
<sequence length="783" mass="87462">MLIFDRDFEAREQARQRVGTSTGVTEREDSSYTLSDILELLRRYAKVIVGITLFGTLLSAVVTFTMTKTYTAHSTLVFDRNDTRPYESVLELQQLERDKSAMDTEMDLVTSREFLGFVVDDLKLMDDPYFNPNAAATQSAGESAWLPNWLPFAAAPGSDIAKGRADLRERLLAGGFQRDRAITRLYDSVSAARRGESLAMTIYVEHEFPQQAAEIANGVASNYVVWTSTLKEHAAKNTLNYLRTQATALTESIARKEREMAEFTSRSDLTFDPRDDVLRARMEQLNEQFTLARVDEAGAWAKYNEARQLLTKGVDEVGRVLTSDLLSTLRTEEGRLLRTKAQLTAKFGRNHPLVMDADAEIVSNRRLIDEEARRIVQELENDAKVTTVRVQKFQQEVGKIQKEMQNRNLDEIRRRELERDLLAAQKRYDELVLRLGSFDPEQEEVKATARMASFAEVPSEPSFPKPELTIPVGAIASLLAAVMIAITLDVLDKRVRNANAAEAIVKRPNLVSVPSVQWALKPGETPYHHMLANPHSAFARAMRSLCLAWRSLRPGTEPKVVMFCSASAGDGKTTCALGMAAMATTSGLRAVILDIDPKPDGAAAVLDIPNRNLSLGMVLEGTVDLDALIAVAPEYPFLRVIDSRLGLHDHDRLFEELRRRFDMIIVDAPSLDRDDDAIWVCSHVDAVLLVVAAERTRQQDLTEAIERLSVNRAPIAGSILNFAVARETSPRRALRSLPKKLKESFRRLAAGDVENSGGRDSRSVPGNLQRRARFRRTKDVAAL</sequence>
<dbReference type="STRING" id="1472378.AU381_09640"/>
<dbReference type="OrthoDB" id="230260at2"/>
<evidence type="ECO:0000313" key="12">
    <source>
        <dbReference type="Proteomes" id="UP000094025"/>
    </source>
</evidence>